<protein>
    <submittedName>
        <fullName evidence="1">Uncharacterized protein</fullName>
    </submittedName>
</protein>
<evidence type="ECO:0000313" key="2">
    <source>
        <dbReference type="Proteomes" id="UP000800038"/>
    </source>
</evidence>
<sequence>MAQATQTYTEWGLCSISSKTRGACSYGYDLTAGQGACSYVIDTRYLYHEHEG</sequence>
<proteinExistence type="predicted"/>
<name>A0A6A5SXG4_9PLEO</name>
<dbReference type="Proteomes" id="UP000800038">
    <property type="component" value="Unassembled WGS sequence"/>
</dbReference>
<gene>
    <name evidence="1" type="ORF">EJ02DRAFT_454956</name>
</gene>
<reference evidence="1" key="1">
    <citation type="journal article" date="2020" name="Stud. Mycol.">
        <title>101 Dothideomycetes genomes: a test case for predicting lifestyles and emergence of pathogens.</title>
        <authorList>
            <person name="Haridas S."/>
            <person name="Albert R."/>
            <person name="Binder M."/>
            <person name="Bloem J."/>
            <person name="Labutti K."/>
            <person name="Salamov A."/>
            <person name="Andreopoulos B."/>
            <person name="Baker S."/>
            <person name="Barry K."/>
            <person name="Bills G."/>
            <person name="Bluhm B."/>
            <person name="Cannon C."/>
            <person name="Castanera R."/>
            <person name="Culley D."/>
            <person name="Daum C."/>
            <person name="Ezra D."/>
            <person name="Gonzalez J."/>
            <person name="Henrissat B."/>
            <person name="Kuo A."/>
            <person name="Liang C."/>
            <person name="Lipzen A."/>
            <person name="Lutzoni F."/>
            <person name="Magnuson J."/>
            <person name="Mondo S."/>
            <person name="Nolan M."/>
            <person name="Ohm R."/>
            <person name="Pangilinan J."/>
            <person name="Park H.-J."/>
            <person name="Ramirez L."/>
            <person name="Alfaro M."/>
            <person name="Sun H."/>
            <person name="Tritt A."/>
            <person name="Yoshinaga Y."/>
            <person name="Zwiers L.-H."/>
            <person name="Turgeon B."/>
            <person name="Goodwin S."/>
            <person name="Spatafora J."/>
            <person name="Crous P."/>
            <person name="Grigoriev I."/>
        </authorList>
    </citation>
    <scope>NUCLEOTIDE SEQUENCE</scope>
    <source>
        <strain evidence="1">CBS 161.51</strain>
    </source>
</reference>
<accession>A0A6A5SXG4</accession>
<dbReference type="EMBL" id="ML976044">
    <property type="protein sequence ID" value="KAF1941717.1"/>
    <property type="molecule type" value="Genomic_DNA"/>
</dbReference>
<organism evidence="1 2">
    <name type="scientific">Clathrospora elynae</name>
    <dbReference type="NCBI Taxonomy" id="706981"/>
    <lineage>
        <taxon>Eukaryota</taxon>
        <taxon>Fungi</taxon>
        <taxon>Dikarya</taxon>
        <taxon>Ascomycota</taxon>
        <taxon>Pezizomycotina</taxon>
        <taxon>Dothideomycetes</taxon>
        <taxon>Pleosporomycetidae</taxon>
        <taxon>Pleosporales</taxon>
        <taxon>Diademaceae</taxon>
        <taxon>Clathrospora</taxon>
    </lineage>
</organism>
<dbReference type="OrthoDB" id="206201at2759"/>
<keyword evidence="2" id="KW-1185">Reference proteome</keyword>
<evidence type="ECO:0000313" key="1">
    <source>
        <dbReference type="EMBL" id="KAF1941717.1"/>
    </source>
</evidence>
<dbReference type="AlphaFoldDB" id="A0A6A5SXG4"/>